<dbReference type="EMBL" id="JAHRHJ020001765">
    <property type="protein sequence ID" value="KAH9293059.1"/>
    <property type="molecule type" value="Genomic_DNA"/>
</dbReference>
<comment type="caution">
    <text evidence="1">The sequence shown here is derived from an EMBL/GenBank/DDBJ whole genome shotgun (WGS) entry which is preliminary data.</text>
</comment>
<organism evidence="1 2">
    <name type="scientific">Taxus chinensis</name>
    <name type="common">Chinese yew</name>
    <name type="synonym">Taxus wallichiana var. chinensis</name>
    <dbReference type="NCBI Taxonomy" id="29808"/>
    <lineage>
        <taxon>Eukaryota</taxon>
        <taxon>Viridiplantae</taxon>
        <taxon>Streptophyta</taxon>
        <taxon>Embryophyta</taxon>
        <taxon>Tracheophyta</taxon>
        <taxon>Spermatophyta</taxon>
        <taxon>Pinopsida</taxon>
        <taxon>Pinidae</taxon>
        <taxon>Conifers II</taxon>
        <taxon>Cupressales</taxon>
        <taxon>Taxaceae</taxon>
        <taxon>Taxus</taxon>
    </lineage>
</organism>
<keyword evidence="2" id="KW-1185">Reference proteome</keyword>
<feature type="non-terminal residue" evidence="1">
    <location>
        <position position="96"/>
    </location>
</feature>
<accession>A0AA38C9E8</accession>
<reference evidence="1 2" key="1">
    <citation type="journal article" date="2021" name="Nat. Plants">
        <title>The Taxus genome provides insights into paclitaxel biosynthesis.</title>
        <authorList>
            <person name="Xiong X."/>
            <person name="Gou J."/>
            <person name="Liao Q."/>
            <person name="Li Y."/>
            <person name="Zhou Q."/>
            <person name="Bi G."/>
            <person name="Li C."/>
            <person name="Du R."/>
            <person name="Wang X."/>
            <person name="Sun T."/>
            <person name="Guo L."/>
            <person name="Liang H."/>
            <person name="Lu P."/>
            <person name="Wu Y."/>
            <person name="Zhang Z."/>
            <person name="Ro D.K."/>
            <person name="Shang Y."/>
            <person name="Huang S."/>
            <person name="Yan J."/>
        </authorList>
    </citation>
    <scope>NUCLEOTIDE SEQUENCE [LARGE SCALE GENOMIC DNA]</scope>
    <source>
        <strain evidence="1">Ta-2019</strain>
    </source>
</reference>
<name>A0AA38C9E8_TAXCH</name>
<dbReference type="AlphaFoldDB" id="A0AA38C9E8"/>
<proteinExistence type="predicted"/>
<protein>
    <submittedName>
        <fullName evidence="1">Uncharacterized protein</fullName>
    </submittedName>
</protein>
<dbReference type="Proteomes" id="UP000824469">
    <property type="component" value="Unassembled WGS sequence"/>
</dbReference>
<gene>
    <name evidence="1" type="ORF">KI387_041734</name>
</gene>
<evidence type="ECO:0000313" key="1">
    <source>
        <dbReference type="EMBL" id="KAH9293059.1"/>
    </source>
</evidence>
<sequence length="96" mass="11088">MCGLFVRIRGEREGEIVAQMQSQFPYRLHRHVVRLEFDLSGLSNQRPTRPRTRRRSTACLLRSGNPRVPRAKNRCRLFPLLSTETVRPNCALPTTG</sequence>
<evidence type="ECO:0000313" key="2">
    <source>
        <dbReference type="Proteomes" id="UP000824469"/>
    </source>
</evidence>